<comment type="caution">
    <text evidence="1">The sequence shown here is derived from an EMBL/GenBank/DDBJ whole genome shotgun (WGS) entry which is preliminary data.</text>
</comment>
<accession>A0ACC1SD04</accession>
<evidence type="ECO:0000313" key="2">
    <source>
        <dbReference type="Proteomes" id="UP001148662"/>
    </source>
</evidence>
<dbReference type="Proteomes" id="UP001148662">
    <property type="component" value="Unassembled WGS sequence"/>
</dbReference>
<protein>
    <submittedName>
        <fullName evidence="1">Uncharacterized protein</fullName>
    </submittedName>
</protein>
<sequence>MLAHFRMRYPGLPLHMLSSPRAQVHSSTASVRKLASTTGTTSLPRLPIPDLAKTLDKYLTSLKPFLLEDEARGGTPYNEAFALRAAWVDNFKHGLGPTLQTRLQELDKNSPNNWLDDNIWLKTAYHGWRAPLIVNSNWWLSFKNDTTIPGSVYLGLEENPQLYNTGLTRWQVRRAAWLVHRVLDFRAQLDRQEIYPDTSKTGIWFRTSAEKIFNIARVPRPGCDAFSSRPPKGVPASRTIICSIRDWFYAINVLDENDNLKSPAELEQQILQVAADVGSRIGAGEEAIPISVLSADHRDTWAQNQAHLLSLSSTNREILDSINDSILGLSLDHYTYVLPTAYPSPRTPLPTPDSSAEVDAHLHNLRSGHPSHPGRNRWFDKPFTFIVESNGRAGATGEHSPVDALVPSMVADYAVVQSIDNDAFGGPIESVDAVSSGNGGQDAEERARTIVQDSDDSVLWFDAYGAEWIQEYARMSPDAYIQMALQLAWYRTQGNFTATYETALTRMFKNGRTDTIRTFTTESREWVLAMTDSKTPAHGIHNLLRRAIHAHSILTRAAMVGRGIDRHLLGLQFVLRPEDGKQHEIFEDELFLHSQTWKLSTSALSAGDQFRGTGFGTPEHDGYGINYMTGPSLIKFGIESKHSCSTTSTKVFKEAIVTALLDMRQICCSVPLAHL</sequence>
<organism evidence="1 2">
    <name type="scientific">Phlebia brevispora</name>
    <dbReference type="NCBI Taxonomy" id="194682"/>
    <lineage>
        <taxon>Eukaryota</taxon>
        <taxon>Fungi</taxon>
        <taxon>Dikarya</taxon>
        <taxon>Basidiomycota</taxon>
        <taxon>Agaricomycotina</taxon>
        <taxon>Agaricomycetes</taxon>
        <taxon>Polyporales</taxon>
        <taxon>Meruliaceae</taxon>
        <taxon>Phlebia</taxon>
    </lineage>
</organism>
<evidence type="ECO:0000313" key="1">
    <source>
        <dbReference type="EMBL" id="KAJ3537022.1"/>
    </source>
</evidence>
<proteinExistence type="predicted"/>
<dbReference type="EMBL" id="JANHOG010001441">
    <property type="protein sequence ID" value="KAJ3537022.1"/>
    <property type="molecule type" value="Genomic_DNA"/>
</dbReference>
<reference evidence="1" key="1">
    <citation type="submission" date="2022-07" db="EMBL/GenBank/DDBJ databases">
        <title>Genome Sequence of Phlebia brevispora.</title>
        <authorList>
            <person name="Buettner E."/>
        </authorList>
    </citation>
    <scope>NUCLEOTIDE SEQUENCE</scope>
    <source>
        <strain evidence="1">MPL23</strain>
    </source>
</reference>
<keyword evidence="2" id="KW-1185">Reference proteome</keyword>
<name>A0ACC1SD04_9APHY</name>
<gene>
    <name evidence="1" type="ORF">NM688_g6752</name>
</gene>